<evidence type="ECO:0000256" key="1">
    <source>
        <dbReference type="SAM" id="MobiDB-lite"/>
    </source>
</evidence>
<organism evidence="2 3">
    <name type="scientific">Pseudomyxococcus hansupus</name>
    <dbReference type="NCBI Taxonomy" id="1297742"/>
    <lineage>
        <taxon>Bacteria</taxon>
        <taxon>Pseudomonadati</taxon>
        <taxon>Myxococcota</taxon>
        <taxon>Myxococcia</taxon>
        <taxon>Myxococcales</taxon>
        <taxon>Cystobacterineae</taxon>
        <taxon>Myxococcaceae</taxon>
        <taxon>Pseudomyxococcus</taxon>
    </lineage>
</organism>
<protein>
    <submittedName>
        <fullName evidence="2">Uncharacterized protein</fullName>
    </submittedName>
</protein>
<feature type="region of interest" description="Disordered" evidence="1">
    <location>
        <begin position="21"/>
        <end position="48"/>
    </location>
</feature>
<reference evidence="2 3" key="1">
    <citation type="journal article" date="2016" name="PLoS ONE">
        <title>Complete Genome Sequence and Comparative Genomics of a Novel Myxobacterium Myxococcus hansupus.</title>
        <authorList>
            <person name="Sharma G."/>
            <person name="Narwani T."/>
            <person name="Subramanian S."/>
        </authorList>
    </citation>
    <scope>NUCLEOTIDE SEQUENCE [LARGE SCALE GENOMIC DNA]</scope>
    <source>
        <strain evidence="3">mixupus</strain>
    </source>
</reference>
<accession>A0A0H4WLD4</accession>
<name>A0A0H4WLD4_9BACT</name>
<dbReference type="EMBL" id="CP012109">
    <property type="protein sequence ID" value="AKQ64191.1"/>
    <property type="molecule type" value="Genomic_DNA"/>
</dbReference>
<evidence type="ECO:0000313" key="3">
    <source>
        <dbReference type="Proteomes" id="UP000009026"/>
    </source>
</evidence>
<sequence>MRGLLAFGGRKTAIPRALTGLGCPHGERQGSPVIAHQGPGAEEHGNGCDAAEETRHLVHPSWDAVRHPGCGVKP</sequence>
<evidence type="ECO:0000313" key="2">
    <source>
        <dbReference type="EMBL" id="AKQ64191.1"/>
    </source>
</evidence>
<gene>
    <name evidence="2" type="ORF">A176_001103</name>
</gene>
<proteinExistence type="predicted"/>
<keyword evidence="3" id="KW-1185">Reference proteome</keyword>
<dbReference type="Proteomes" id="UP000009026">
    <property type="component" value="Chromosome"/>
</dbReference>
<dbReference type="KEGG" id="mym:A176_001103"/>
<dbReference type="AlphaFoldDB" id="A0A0H4WLD4"/>